<dbReference type="PROSITE" id="PS00153">
    <property type="entry name" value="ATPASE_GAMMA"/>
    <property type="match status" value="1"/>
</dbReference>
<evidence type="ECO:0000256" key="9">
    <source>
        <dbReference type="RuleBase" id="RU004001"/>
    </source>
</evidence>
<dbReference type="Pfam" id="PF00231">
    <property type="entry name" value="ATP-synt"/>
    <property type="match status" value="1"/>
</dbReference>
<dbReference type="PRINTS" id="PR00126">
    <property type="entry name" value="ATPASEGAMMA"/>
</dbReference>
<dbReference type="EMBL" id="CP111025">
    <property type="protein sequence ID" value="WAR25469.1"/>
    <property type="molecule type" value="Genomic_DNA"/>
</dbReference>
<dbReference type="InterPro" id="IPR035968">
    <property type="entry name" value="ATP_synth_F1_ATPase_gsu"/>
</dbReference>
<comment type="subunit">
    <text evidence="9">F-type ATPases have 2 components, CF(1) - the catalytic core - and CF(0) - the membrane proton channel. CF(1) and CF(0) have multiple subunits.</text>
</comment>
<keyword evidence="8 9" id="KW-0066">ATP synthesis</keyword>
<keyword evidence="3 9" id="KW-0813">Transport</keyword>
<organism evidence="10 11">
    <name type="scientific">Mya arenaria</name>
    <name type="common">Soft-shell clam</name>
    <dbReference type="NCBI Taxonomy" id="6604"/>
    <lineage>
        <taxon>Eukaryota</taxon>
        <taxon>Metazoa</taxon>
        <taxon>Spiralia</taxon>
        <taxon>Lophotrochozoa</taxon>
        <taxon>Mollusca</taxon>
        <taxon>Bivalvia</taxon>
        <taxon>Autobranchia</taxon>
        <taxon>Heteroconchia</taxon>
        <taxon>Euheterodonta</taxon>
        <taxon>Imparidentia</taxon>
        <taxon>Neoheterodontei</taxon>
        <taxon>Myida</taxon>
        <taxon>Myoidea</taxon>
        <taxon>Myidae</taxon>
        <taxon>Mya</taxon>
    </lineage>
</organism>
<keyword evidence="4 9" id="KW-0375">Hydrogen ion transport</keyword>
<dbReference type="Gene3D" id="1.10.287.80">
    <property type="entry name" value="ATP synthase, gamma subunit, helix hairpin domain"/>
    <property type="match status" value="1"/>
</dbReference>
<evidence type="ECO:0000256" key="2">
    <source>
        <dbReference type="ARBA" id="ARBA00007681"/>
    </source>
</evidence>
<comment type="subcellular location">
    <subcellularLocation>
        <location evidence="1">Membrane</location>
        <topology evidence="1">Peripheral membrane protein</topology>
    </subcellularLocation>
</comment>
<evidence type="ECO:0000256" key="7">
    <source>
        <dbReference type="ARBA" id="ARBA00023196"/>
    </source>
</evidence>
<gene>
    <name evidence="10" type="ORF">MAR_011173</name>
</gene>
<protein>
    <recommendedName>
        <fullName evidence="9">ATP synthase subunit gamma</fullName>
    </recommendedName>
</protein>
<dbReference type="Gene3D" id="3.40.1380.10">
    <property type="match status" value="1"/>
</dbReference>
<dbReference type="NCBIfam" id="TIGR01146">
    <property type="entry name" value="ATPsyn_F1gamma"/>
    <property type="match status" value="1"/>
</dbReference>
<keyword evidence="5 9" id="KW-0406">Ion transport</keyword>
<name>A0ABY7FW14_MYAAR</name>
<evidence type="ECO:0000256" key="1">
    <source>
        <dbReference type="ARBA" id="ARBA00004170"/>
    </source>
</evidence>
<sequence>MFSRAAQNVVVPHTQVRGMATLKEIRLRLKSVSNIKKITSSMKMVSAAKYTRAERELRPARSYGAGASAFYEKIEAAPGEEAKDKLIVALTSDKGLCGGVHSSICRTIRNIMYEKGADKNIKLFLIGDKSNQILTRLFAKDVLTVCKNLGKKPPNFNDASFLAQQIIKAGFNYDVGTVFFNTFKSVVSYQSTQLPIFTESDITSAPKLYDYDSVDQSTIQCYNEFMLASRMYFAMKESACSEQSARMTAMDAASKNADEMIVKLNLTYNRTRQAYITRELIEIISGAEAL</sequence>
<evidence type="ECO:0000256" key="5">
    <source>
        <dbReference type="ARBA" id="ARBA00023065"/>
    </source>
</evidence>
<dbReference type="PANTHER" id="PTHR11693">
    <property type="entry name" value="ATP SYNTHASE GAMMA CHAIN"/>
    <property type="match status" value="1"/>
</dbReference>
<dbReference type="CDD" id="cd12151">
    <property type="entry name" value="F1-ATPase_gamma"/>
    <property type="match status" value="1"/>
</dbReference>
<dbReference type="Proteomes" id="UP001164746">
    <property type="component" value="Chromosome 14"/>
</dbReference>
<evidence type="ECO:0000256" key="8">
    <source>
        <dbReference type="ARBA" id="ARBA00023310"/>
    </source>
</evidence>
<dbReference type="PANTHER" id="PTHR11693:SF22">
    <property type="entry name" value="ATP SYNTHASE SUBUNIT GAMMA, MITOCHONDRIAL"/>
    <property type="match status" value="1"/>
</dbReference>
<evidence type="ECO:0000256" key="3">
    <source>
        <dbReference type="ARBA" id="ARBA00022448"/>
    </source>
</evidence>
<evidence type="ECO:0000313" key="11">
    <source>
        <dbReference type="Proteomes" id="UP001164746"/>
    </source>
</evidence>
<dbReference type="SUPFAM" id="SSF52943">
    <property type="entry name" value="ATP synthase (F1-ATPase), gamma subunit"/>
    <property type="match status" value="1"/>
</dbReference>
<dbReference type="PIRSF" id="PIRSF039089">
    <property type="entry name" value="ATP_synthase_gamma"/>
    <property type="match status" value="1"/>
</dbReference>
<evidence type="ECO:0000256" key="6">
    <source>
        <dbReference type="ARBA" id="ARBA00023136"/>
    </source>
</evidence>
<keyword evidence="7 9" id="KW-0139">CF(1)</keyword>
<keyword evidence="6" id="KW-0472">Membrane</keyword>
<evidence type="ECO:0000313" key="10">
    <source>
        <dbReference type="EMBL" id="WAR25469.1"/>
    </source>
</evidence>
<dbReference type="InterPro" id="IPR023632">
    <property type="entry name" value="ATP_synth_F1_gsu_CS"/>
</dbReference>
<comment type="similarity">
    <text evidence="2 9">Belongs to the ATPase gamma chain family.</text>
</comment>
<reference evidence="10" key="1">
    <citation type="submission" date="2022-11" db="EMBL/GenBank/DDBJ databases">
        <title>Centuries of genome instability and evolution in soft-shell clam transmissible cancer (bioRxiv).</title>
        <authorList>
            <person name="Hart S.F.M."/>
            <person name="Yonemitsu M.A."/>
            <person name="Giersch R.M."/>
            <person name="Beal B.F."/>
            <person name="Arriagada G."/>
            <person name="Davis B.W."/>
            <person name="Ostrander E.A."/>
            <person name="Goff S.P."/>
            <person name="Metzger M.J."/>
        </authorList>
    </citation>
    <scope>NUCLEOTIDE SEQUENCE</scope>
    <source>
        <strain evidence="10">MELC-2E11</strain>
        <tissue evidence="10">Siphon/mantle</tissue>
    </source>
</reference>
<evidence type="ECO:0000256" key="4">
    <source>
        <dbReference type="ARBA" id="ARBA00022781"/>
    </source>
</evidence>
<proteinExistence type="inferred from homology"/>
<keyword evidence="11" id="KW-1185">Reference proteome</keyword>
<accession>A0ABY7FW14</accession>
<dbReference type="InterPro" id="IPR000131">
    <property type="entry name" value="ATP_synth_F1_gsu"/>
</dbReference>